<gene>
    <name evidence="4" type="ORF">HMN09_00446300</name>
</gene>
<dbReference type="GO" id="GO:0004497">
    <property type="term" value="F:monooxygenase activity"/>
    <property type="evidence" value="ECO:0007669"/>
    <property type="project" value="UniProtKB-KW"/>
</dbReference>
<dbReference type="PANTHER" id="PTHR13789:SF309">
    <property type="entry name" value="PUTATIVE (AFU_ORTHOLOGUE AFUA_6G14510)-RELATED"/>
    <property type="match status" value="1"/>
</dbReference>
<name>A0A8H6WHK9_MYCCL</name>
<comment type="caution">
    <text evidence="4">The sequence shown here is derived from an EMBL/GenBank/DDBJ whole genome shotgun (WGS) entry which is preliminary data.</text>
</comment>
<evidence type="ECO:0000313" key="4">
    <source>
        <dbReference type="EMBL" id="KAF7317116.1"/>
    </source>
</evidence>
<dbReference type="PANTHER" id="PTHR13789">
    <property type="entry name" value="MONOOXYGENASE"/>
    <property type="match status" value="1"/>
</dbReference>
<evidence type="ECO:0000256" key="3">
    <source>
        <dbReference type="ARBA" id="ARBA00023033"/>
    </source>
</evidence>
<proteinExistence type="inferred from homology"/>
<organism evidence="4 5">
    <name type="scientific">Mycena chlorophos</name>
    <name type="common">Agaric fungus</name>
    <name type="synonym">Agaricus chlorophos</name>
    <dbReference type="NCBI Taxonomy" id="658473"/>
    <lineage>
        <taxon>Eukaryota</taxon>
        <taxon>Fungi</taxon>
        <taxon>Dikarya</taxon>
        <taxon>Basidiomycota</taxon>
        <taxon>Agaricomycotina</taxon>
        <taxon>Agaricomycetes</taxon>
        <taxon>Agaricomycetidae</taxon>
        <taxon>Agaricales</taxon>
        <taxon>Marasmiineae</taxon>
        <taxon>Mycenaceae</taxon>
        <taxon>Mycena</taxon>
    </lineage>
</organism>
<keyword evidence="5" id="KW-1185">Reference proteome</keyword>
<dbReference type="PRINTS" id="PR00420">
    <property type="entry name" value="RNGMNOXGNASE"/>
</dbReference>
<dbReference type="SUPFAM" id="SSF51905">
    <property type="entry name" value="FAD/NAD(P)-binding domain"/>
    <property type="match status" value="1"/>
</dbReference>
<dbReference type="InterPro" id="IPR036188">
    <property type="entry name" value="FAD/NAD-bd_sf"/>
</dbReference>
<dbReference type="AlphaFoldDB" id="A0A8H6WHK9"/>
<reference evidence="4" key="1">
    <citation type="submission" date="2020-05" db="EMBL/GenBank/DDBJ databases">
        <title>Mycena genomes resolve the evolution of fungal bioluminescence.</title>
        <authorList>
            <person name="Tsai I.J."/>
        </authorList>
    </citation>
    <scope>NUCLEOTIDE SEQUENCE</scope>
    <source>
        <strain evidence="4">110903Hualien_Pintung</strain>
    </source>
</reference>
<dbReference type="Gene3D" id="3.50.50.60">
    <property type="entry name" value="FAD/NAD(P)-binding domain"/>
    <property type="match status" value="1"/>
</dbReference>
<keyword evidence="3" id="KW-0503">Monooxygenase</keyword>
<dbReference type="Proteomes" id="UP000613580">
    <property type="component" value="Unassembled WGS sequence"/>
</dbReference>
<evidence type="ECO:0000256" key="1">
    <source>
        <dbReference type="ARBA" id="ARBA00007992"/>
    </source>
</evidence>
<protein>
    <submittedName>
        <fullName evidence="4">FAD-binding protein</fullName>
    </submittedName>
</protein>
<keyword evidence="2" id="KW-0560">Oxidoreductase</keyword>
<sequence length="453" mass="49111">MKVVIVGGGIGGVATYLALRKHLADASPSVELVLLEAHPTISATTAAISGGIGLPSNGLRAIAQIAPDAATYIRERGFLAESTTFRNSKGALLGRQRLGGAKHPCKRRPHWHSGGVLMVSRAVVHDALVRELRPREMTLGKRVRSVKEVGESVEITFEDGEVEHADLVIGADGPCSVVREGILGDRYAAKVVSSRSVGGFVLISSLSDGFRASLQRDPVTTTFGANGFFGYSPCSPDLTHPKSSTLMWWSSYEGGETSQSEPLLPETILPQLLERHASWRSVVDADAETATAFRELITAGCSSPDFYTLPTCVFPCLPRCNTPSGRVVLIGNAAHPDYGLGVASAAEDAITLALLLKHYRVSHRFAVREALRRTAAGFDAVRMKSRRVGRLGMYRPQVGHVHGWWQEKVRDWTIWLMTKLPESLSDPQAGYDLETAIARYITKSGCDKELISR</sequence>
<comment type="similarity">
    <text evidence="1">Belongs to the paxM FAD-dependent monooxygenase family.</text>
</comment>
<accession>A0A8H6WHK9</accession>
<evidence type="ECO:0000313" key="5">
    <source>
        <dbReference type="Proteomes" id="UP000613580"/>
    </source>
</evidence>
<dbReference type="OrthoDB" id="47494at2759"/>
<dbReference type="InterPro" id="IPR050493">
    <property type="entry name" value="FAD-dep_Monooxygenase_BioMet"/>
</dbReference>
<dbReference type="EMBL" id="JACAZE010000005">
    <property type="protein sequence ID" value="KAF7317116.1"/>
    <property type="molecule type" value="Genomic_DNA"/>
</dbReference>
<evidence type="ECO:0000256" key="2">
    <source>
        <dbReference type="ARBA" id="ARBA00023002"/>
    </source>
</evidence>